<protein>
    <submittedName>
        <fullName evidence="1">Uncharacterized protein</fullName>
    </submittedName>
</protein>
<keyword evidence="2" id="KW-1185">Reference proteome</keyword>
<dbReference type="InterPro" id="IPR036291">
    <property type="entry name" value="NAD(P)-bd_dom_sf"/>
</dbReference>
<dbReference type="OrthoDB" id="417891at2759"/>
<proteinExistence type="predicted"/>
<dbReference type="PANTHER" id="PTHR43544">
    <property type="entry name" value="SHORT-CHAIN DEHYDROGENASE/REDUCTASE"/>
    <property type="match status" value="1"/>
</dbReference>
<dbReference type="InterPro" id="IPR051468">
    <property type="entry name" value="Fungal_SecMetab_SDRs"/>
</dbReference>
<dbReference type="Gene3D" id="3.40.50.720">
    <property type="entry name" value="NAD(P)-binding Rossmann-like Domain"/>
    <property type="match status" value="1"/>
</dbReference>
<sequence length="260" mass="27325">MSAHLNQRIVLITGANSGIGYATAKVLASKESSPYHVILAGRSPEKLQAAQDSLVSDKTIDSSVLSTVTLDLTSIASIRAAAQHVTDKHGRLDALINNAGIYVPNKDDTLESLEDELTRTFATNTTGPALVTHAFAPLLRRSSNPYLVYVSSALGSLAEASDTTRPDVGLQALGYRVSKAGMSMLAIRGHVTLGSEGVKVLAICPGLVESNLRGESEAARTYGGLAADPAISGRLVEDILQGKRDGDLGKFVHKGGLYGW</sequence>
<dbReference type="PANTHER" id="PTHR43544:SF32">
    <property type="entry name" value="CHAIN DEHYDROGENASE, PUTATIVE (AFU_ORTHOLOGUE AFUA_5G01530)-RELATED"/>
    <property type="match status" value="1"/>
</dbReference>
<dbReference type="GO" id="GO:0005737">
    <property type="term" value="C:cytoplasm"/>
    <property type="evidence" value="ECO:0007669"/>
    <property type="project" value="TreeGrafter"/>
</dbReference>
<dbReference type="Proteomes" id="UP000327013">
    <property type="component" value="Unassembled WGS sequence"/>
</dbReference>
<comment type="caution">
    <text evidence="1">The sequence shown here is derived from an EMBL/GenBank/DDBJ whole genome shotgun (WGS) entry which is preliminary data.</text>
</comment>
<evidence type="ECO:0000313" key="1">
    <source>
        <dbReference type="EMBL" id="KAB8766463.1"/>
    </source>
</evidence>
<dbReference type="GO" id="GO:0019748">
    <property type="term" value="P:secondary metabolic process"/>
    <property type="evidence" value="ECO:0007669"/>
    <property type="project" value="TreeGrafter"/>
</dbReference>
<organism evidence="1 2">
    <name type="scientific">Carpinus fangiana</name>
    <dbReference type="NCBI Taxonomy" id="176857"/>
    <lineage>
        <taxon>Eukaryota</taxon>
        <taxon>Viridiplantae</taxon>
        <taxon>Streptophyta</taxon>
        <taxon>Embryophyta</taxon>
        <taxon>Tracheophyta</taxon>
        <taxon>Spermatophyta</taxon>
        <taxon>Magnoliopsida</taxon>
        <taxon>eudicotyledons</taxon>
        <taxon>Gunneridae</taxon>
        <taxon>Pentapetalae</taxon>
        <taxon>rosids</taxon>
        <taxon>fabids</taxon>
        <taxon>Fagales</taxon>
        <taxon>Betulaceae</taxon>
        <taxon>Carpinus</taxon>
    </lineage>
</organism>
<dbReference type="EMBL" id="VIBQ01000101">
    <property type="protein sequence ID" value="KAB8766463.1"/>
    <property type="molecule type" value="Genomic_DNA"/>
</dbReference>
<evidence type="ECO:0000313" key="2">
    <source>
        <dbReference type="Proteomes" id="UP000327013"/>
    </source>
</evidence>
<accession>A0A5N6L5H2</accession>
<dbReference type="PRINTS" id="PR00081">
    <property type="entry name" value="GDHRDH"/>
</dbReference>
<dbReference type="GO" id="GO:0016491">
    <property type="term" value="F:oxidoreductase activity"/>
    <property type="evidence" value="ECO:0007669"/>
    <property type="project" value="TreeGrafter"/>
</dbReference>
<dbReference type="SUPFAM" id="SSF51735">
    <property type="entry name" value="NAD(P)-binding Rossmann-fold domains"/>
    <property type="match status" value="1"/>
</dbReference>
<dbReference type="AlphaFoldDB" id="A0A5N6L5H2"/>
<reference evidence="1 2" key="1">
    <citation type="submission" date="2019-06" db="EMBL/GenBank/DDBJ databases">
        <title>A chromosomal-level reference genome of Carpinus fangiana (Coryloideae, Betulaceae).</title>
        <authorList>
            <person name="Yang X."/>
            <person name="Wang Z."/>
            <person name="Zhang L."/>
            <person name="Hao G."/>
            <person name="Liu J."/>
            <person name="Yang Y."/>
        </authorList>
    </citation>
    <scope>NUCLEOTIDE SEQUENCE [LARGE SCALE GENOMIC DNA]</scope>
    <source>
        <strain evidence="1">Cfa_2016G</strain>
        <tissue evidence="1">Leaf</tissue>
    </source>
</reference>
<name>A0A5N6L5H2_9ROSI</name>
<dbReference type="InterPro" id="IPR002347">
    <property type="entry name" value="SDR_fam"/>
</dbReference>
<gene>
    <name evidence="1" type="ORF">FH972_026623</name>
</gene>
<dbReference type="Pfam" id="PF00106">
    <property type="entry name" value="adh_short"/>
    <property type="match status" value="1"/>
</dbReference>